<dbReference type="GO" id="GO:0016829">
    <property type="term" value="F:lyase activity"/>
    <property type="evidence" value="ECO:0007669"/>
    <property type="project" value="UniProtKB-KW"/>
</dbReference>
<sequence>MPNCGFFFPASFPLFKTSDLNLVLAIIGAQYTTTSDNDRVGILTIESFMSKTPEPLRPSFWEISAVVDKRGAFNIAVLAYWPNKESHASWEAGSGFGAWWESPEREAEGHGWFYEVLRPTVDRFETIFSNYEHPEGAANMQEKISEEIAEHGYWGSMRDRLAVAQNDKLEGQNWESADERSPEDSGGNKPKRVSVPGKKNLCVIRSGQDWSDTLPEERKLYLETMHPVLIQGMNFLRDEGRKIGCYDMNLWDVVDSKTYDTNRERTFGLGYFDDLVSLEYWSKSHKTHVDIFGGFLVYAKKLDNVISLRLFHEVYVLQAGQQSFEYIGCHAKTGMLNSLQAP</sequence>
<proteinExistence type="predicted"/>
<evidence type="ECO:0000313" key="8">
    <source>
        <dbReference type="Proteomes" id="UP000193144"/>
    </source>
</evidence>
<evidence type="ECO:0000256" key="6">
    <source>
        <dbReference type="SAM" id="MobiDB-lite"/>
    </source>
</evidence>
<keyword evidence="5" id="KW-0456">Lyase</keyword>
<evidence type="ECO:0000256" key="5">
    <source>
        <dbReference type="ARBA" id="ARBA00023239"/>
    </source>
</evidence>
<evidence type="ECO:0000256" key="1">
    <source>
        <dbReference type="ARBA" id="ARBA00001970"/>
    </source>
</evidence>
<organism evidence="7 8">
    <name type="scientific">Clohesyomyces aquaticus</name>
    <dbReference type="NCBI Taxonomy" id="1231657"/>
    <lineage>
        <taxon>Eukaryota</taxon>
        <taxon>Fungi</taxon>
        <taxon>Dikarya</taxon>
        <taxon>Ascomycota</taxon>
        <taxon>Pezizomycotina</taxon>
        <taxon>Dothideomycetes</taxon>
        <taxon>Pleosporomycetidae</taxon>
        <taxon>Pleosporales</taxon>
        <taxon>Lindgomycetaceae</taxon>
        <taxon>Clohesyomyces</taxon>
    </lineage>
</organism>
<keyword evidence="2" id="KW-0349">Heme</keyword>
<dbReference type="Proteomes" id="UP000193144">
    <property type="component" value="Unassembled WGS sequence"/>
</dbReference>
<comment type="caution">
    <text evidence="7">The sequence shown here is derived from an EMBL/GenBank/DDBJ whole genome shotgun (WGS) entry which is preliminary data.</text>
</comment>
<evidence type="ECO:0000256" key="3">
    <source>
        <dbReference type="ARBA" id="ARBA00022723"/>
    </source>
</evidence>
<evidence type="ECO:0000256" key="2">
    <source>
        <dbReference type="ARBA" id="ARBA00022617"/>
    </source>
</evidence>
<keyword evidence="3" id="KW-0479">Metal-binding</keyword>
<evidence type="ECO:0000313" key="7">
    <source>
        <dbReference type="EMBL" id="ORY04977.1"/>
    </source>
</evidence>
<name>A0A1Y1Z4T1_9PLEO</name>
<dbReference type="GO" id="GO:0046872">
    <property type="term" value="F:metal ion binding"/>
    <property type="evidence" value="ECO:0007669"/>
    <property type="project" value="UniProtKB-KW"/>
</dbReference>
<gene>
    <name evidence="7" type="ORF">BCR34DRAFT_626956</name>
</gene>
<dbReference type="OrthoDB" id="3359285at2759"/>
<comment type="cofactor">
    <cofactor evidence="1">
        <name>heme b</name>
        <dbReference type="ChEBI" id="CHEBI:60344"/>
    </cofactor>
</comment>
<accession>A0A1Y1Z4T1</accession>
<feature type="region of interest" description="Disordered" evidence="6">
    <location>
        <begin position="170"/>
        <end position="195"/>
    </location>
</feature>
<reference evidence="7 8" key="1">
    <citation type="submission" date="2016-07" db="EMBL/GenBank/DDBJ databases">
        <title>Pervasive Adenine N6-methylation of Active Genes in Fungi.</title>
        <authorList>
            <consortium name="DOE Joint Genome Institute"/>
            <person name="Mondo S.J."/>
            <person name="Dannebaum R.O."/>
            <person name="Kuo R.C."/>
            <person name="Labutti K."/>
            <person name="Haridas S."/>
            <person name="Kuo A."/>
            <person name="Salamov A."/>
            <person name="Ahrendt S.R."/>
            <person name="Lipzen A."/>
            <person name="Sullivan W."/>
            <person name="Andreopoulos W.B."/>
            <person name="Clum A."/>
            <person name="Lindquist E."/>
            <person name="Daum C."/>
            <person name="Ramamoorthy G.K."/>
            <person name="Gryganskyi A."/>
            <person name="Culley D."/>
            <person name="Magnuson J.K."/>
            <person name="James T.Y."/>
            <person name="O'Malley M.A."/>
            <person name="Stajich J.E."/>
            <person name="Spatafora J.W."/>
            <person name="Visel A."/>
            <person name="Grigoriev I.V."/>
        </authorList>
    </citation>
    <scope>NUCLEOTIDE SEQUENCE [LARGE SCALE GENOMIC DNA]</scope>
    <source>
        <strain evidence="7 8">CBS 115471</strain>
    </source>
</reference>
<dbReference type="EMBL" id="MCFA01000130">
    <property type="protein sequence ID" value="ORY04977.1"/>
    <property type="molecule type" value="Genomic_DNA"/>
</dbReference>
<evidence type="ECO:0000256" key="4">
    <source>
        <dbReference type="ARBA" id="ARBA00023004"/>
    </source>
</evidence>
<dbReference type="InterPro" id="IPR025702">
    <property type="entry name" value="OXD"/>
</dbReference>
<keyword evidence="8" id="KW-1185">Reference proteome</keyword>
<protein>
    <submittedName>
        <fullName evidence="7">Aldoxime dehydratase</fullName>
    </submittedName>
</protein>
<dbReference type="AlphaFoldDB" id="A0A1Y1Z4T1"/>
<dbReference type="Pfam" id="PF13816">
    <property type="entry name" value="Dehydratase_hem"/>
    <property type="match status" value="1"/>
</dbReference>
<keyword evidence="4" id="KW-0408">Iron</keyword>
<dbReference type="STRING" id="1231657.A0A1Y1Z4T1"/>